<accession>A0AAV9U075</accession>
<name>A0AAV9U075_9PEZI</name>
<dbReference type="EMBL" id="JAVHNQ010000016">
    <property type="protein sequence ID" value="KAK6331126.1"/>
    <property type="molecule type" value="Genomic_DNA"/>
</dbReference>
<gene>
    <name evidence="2" type="ORF">TWF696_003196</name>
</gene>
<sequence length="433" mass="49023">MSSLIPKITLRQAAATRNLIWKQRYTPRIATFTTQSSPNNSLKSIFTPSRQRLGKIYTTCLQRLDELPELTLERRLVVQAILTYTPNDELLRNFSGFSDAEVTDLWEVSSTALKNICSSWGTLQPSSTVATQITIPGKPRYAAVQRVEEVLPGKFAPVTPGSRVMRTLSVRNASPDSTTLVEKLRKPSFSAGAMERQSGYCAITNIRFYELNIPYETAHIFPHSALTNDESPATWRFLAIFLGERLRDVLAGEILECLQNCSNRITMTAGLHGMFDAGRFFLRPVSTAPGRPGHRYLDCEIVFWIPVEYMGLTRRPKRPEDQYVLKDDGSAIRYYLSEPRQMAHPEMIRISTPDPERLPLPSTVLLFWHEAIWRTIGAAGLSGTAISPVDASDQRFLYDEDEDDCYSCDSLDYSLHYDGDDVYDEQDDDRARL</sequence>
<comment type="caution">
    <text evidence="2">The sequence shown here is derived from an EMBL/GenBank/DDBJ whole genome shotgun (WGS) entry which is preliminary data.</text>
</comment>
<organism evidence="2 3">
    <name type="scientific">Orbilia brochopaga</name>
    <dbReference type="NCBI Taxonomy" id="3140254"/>
    <lineage>
        <taxon>Eukaryota</taxon>
        <taxon>Fungi</taxon>
        <taxon>Dikarya</taxon>
        <taxon>Ascomycota</taxon>
        <taxon>Pezizomycotina</taxon>
        <taxon>Orbiliomycetes</taxon>
        <taxon>Orbiliales</taxon>
        <taxon>Orbiliaceae</taxon>
        <taxon>Orbilia</taxon>
    </lineage>
</organism>
<evidence type="ECO:0000259" key="1">
    <source>
        <dbReference type="Pfam" id="PF13391"/>
    </source>
</evidence>
<dbReference type="InterPro" id="IPR003615">
    <property type="entry name" value="HNH_nuc"/>
</dbReference>
<feature type="domain" description="HNH nuclease" evidence="1">
    <location>
        <begin position="201"/>
        <end position="282"/>
    </location>
</feature>
<dbReference type="Pfam" id="PF13391">
    <property type="entry name" value="HNH_2"/>
    <property type="match status" value="1"/>
</dbReference>
<protein>
    <recommendedName>
        <fullName evidence="1">HNH nuclease domain-containing protein</fullName>
    </recommendedName>
</protein>
<evidence type="ECO:0000313" key="2">
    <source>
        <dbReference type="EMBL" id="KAK6331126.1"/>
    </source>
</evidence>
<keyword evidence="3" id="KW-1185">Reference proteome</keyword>
<dbReference type="AlphaFoldDB" id="A0AAV9U075"/>
<reference evidence="2 3" key="1">
    <citation type="submission" date="2019-10" db="EMBL/GenBank/DDBJ databases">
        <authorList>
            <person name="Palmer J.M."/>
        </authorList>
    </citation>
    <scope>NUCLEOTIDE SEQUENCE [LARGE SCALE GENOMIC DNA]</scope>
    <source>
        <strain evidence="2 3">TWF696</strain>
    </source>
</reference>
<proteinExistence type="predicted"/>
<dbReference type="Proteomes" id="UP001375240">
    <property type="component" value="Unassembled WGS sequence"/>
</dbReference>
<evidence type="ECO:0000313" key="3">
    <source>
        <dbReference type="Proteomes" id="UP001375240"/>
    </source>
</evidence>